<gene>
    <name evidence="2" type="ORF">SAMN04487995_3221</name>
</gene>
<dbReference type="RefSeq" id="WP_090336770.1">
    <property type="nucleotide sequence ID" value="NZ_FNXY01000005.1"/>
</dbReference>
<feature type="domain" description="RES" evidence="1">
    <location>
        <begin position="16"/>
        <end position="141"/>
    </location>
</feature>
<organism evidence="2 3">
    <name type="scientific">Dyadobacter koreensis</name>
    <dbReference type="NCBI Taxonomy" id="408657"/>
    <lineage>
        <taxon>Bacteria</taxon>
        <taxon>Pseudomonadati</taxon>
        <taxon>Bacteroidota</taxon>
        <taxon>Cytophagia</taxon>
        <taxon>Cytophagales</taxon>
        <taxon>Spirosomataceae</taxon>
        <taxon>Dyadobacter</taxon>
    </lineage>
</organism>
<proteinExistence type="predicted"/>
<reference evidence="2 3" key="1">
    <citation type="submission" date="2016-10" db="EMBL/GenBank/DDBJ databases">
        <authorList>
            <person name="de Groot N.N."/>
        </authorList>
    </citation>
    <scope>NUCLEOTIDE SEQUENCE [LARGE SCALE GENOMIC DNA]</scope>
    <source>
        <strain evidence="2 3">DSM 19938</strain>
    </source>
</reference>
<dbReference type="Pfam" id="PF08808">
    <property type="entry name" value="RES"/>
    <property type="match status" value="1"/>
</dbReference>
<evidence type="ECO:0000313" key="3">
    <source>
        <dbReference type="Proteomes" id="UP000199532"/>
    </source>
</evidence>
<evidence type="ECO:0000259" key="1">
    <source>
        <dbReference type="SMART" id="SM00953"/>
    </source>
</evidence>
<dbReference type="EMBL" id="FNXY01000005">
    <property type="protein sequence ID" value="SEJ10235.1"/>
    <property type="molecule type" value="Genomic_DNA"/>
</dbReference>
<keyword evidence="3" id="KW-1185">Reference proteome</keyword>
<dbReference type="SMART" id="SM00953">
    <property type="entry name" value="RES"/>
    <property type="match status" value="1"/>
</dbReference>
<dbReference type="OrthoDB" id="9789501at2"/>
<sequence length="156" mass="18326">MQIVYRIIREKFRDQALSAEGSRLYGARWNPKGTGILYTTSTPELGLVEALAHAPGVRYEDLPTYWLSSINIPENIRFYSREEIPAFWQDKNYERTQNWLDSWLKNPDVLAIGLPSVLVPFSYNILLHPNHDLFVQVKLISQEKIPIDRRLWRLKE</sequence>
<dbReference type="AlphaFoldDB" id="A0A1H6WD37"/>
<name>A0A1H6WD37_9BACT</name>
<protein>
    <submittedName>
        <fullName evidence="2">RES domain-containing protein</fullName>
    </submittedName>
</protein>
<dbReference type="InterPro" id="IPR014914">
    <property type="entry name" value="RES_dom"/>
</dbReference>
<dbReference type="STRING" id="408657.SAMN04487995_3221"/>
<evidence type="ECO:0000313" key="2">
    <source>
        <dbReference type="EMBL" id="SEJ10235.1"/>
    </source>
</evidence>
<accession>A0A1H6WD37</accession>
<dbReference type="Proteomes" id="UP000199532">
    <property type="component" value="Unassembled WGS sequence"/>
</dbReference>